<dbReference type="Pfam" id="PF01739">
    <property type="entry name" value="CheR"/>
    <property type="match status" value="1"/>
</dbReference>
<keyword evidence="3" id="KW-1185">Reference proteome</keyword>
<proteinExistence type="predicted"/>
<feature type="domain" description="CheR-type methyltransferase" evidence="1">
    <location>
        <begin position="1"/>
        <end position="256"/>
    </location>
</feature>
<dbReference type="SMART" id="SM00138">
    <property type="entry name" value="MeTrc"/>
    <property type="match status" value="1"/>
</dbReference>
<protein>
    <submittedName>
        <fullName evidence="2">Protein-glutamate O-methyltransferase CheR</fullName>
    </submittedName>
</protein>
<dbReference type="PRINTS" id="PR00996">
    <property type="entry name" value="CHERMTFRASE"/>
</dbReference>
<name>A0ABV0BU69_9SPHI</name>
<dbReference type="Gene3D" id="3.40.50.150">
    <property type="entry name" value="Vaccinia Virus protein VP39"/>
    <property type="match status" value="1"/>
</dbReference>
<comment type="caution">
    <text evidence="2">The sequence shown here is derived from an EMBL/GenBank/DDBJ whole genome shotgun (WGS) entry which is preliminary data.</text>
</comment>
<evidence type="ECO:0000313" key="2">
    <source>
        <dbReference type="EMBL" id="MEN5378109.1"/>
    </source>
</evidence>
<dbReference type="SUPFAM" id="SSF53335">
    <property type="entry name" value="S-adenosyl-L-methionine-dependent methyltransferases"/>
    <property type="match status" value="1"/>
</dbReference>
<dbReference type="RefSeq" id="WP_132772339.1">
    <property type="nucleotide sequence ID" value="NZ_JAOQNK010000001.1"/>
</dbReference>
<dbReference type="PANTHER" id="PTHR24422:SF8">
    <property type="entry name" value="CHEMOTAXIS PROTEIN"/>
    <property type="match status" value="1"/>
</dbReference>
<dbReference type="PROSITE" id="PS50123">
    <property type="entry name" value="CHER"/>
    <property type="match status" value="1"/>
</dbReference>
<dbReference type="Proteomes" id="UP001409291">
    <property type="component" value="Unassembled WGS sequence"/>
</dbReference>
<organism evidence="2 3">
    <name type="scientific">Sphingobacterium kitahiroshimense</name>
    <dbReference type="NCBI Taxonomy" id="470446"/>
    <lineage>
        <taxon>Bacteria</taxon>
        <taxon>Pseudomonadati</taxon>
        <taxon>Bacteroidota</taxon>
        <taxon>Sphingobacteriia</taxon>
        <taxon>Sphingobacteriales</taxon>
        <taxon>Sphingobacteriaceae</taxon>
        <taxon>Sphingobacterium</taxon>
    </lineage>
</organism>
<dbReference type="EMBL" id="JBDJNQ010000005">
    <property type="protein sequence ID" value="MEN5378109.1"/>
    <property type="molecule type" value="Genomic_DNA"/>
</dbReference>
<evidence type="ECO:0000313" key="3">
    <source>
        <dbReference type="Proteomes" id="UP001409291"/>
    </source>
</evidence>
<dbReference type="InterPro" id="IPR000780">
    <property type="entry name" value="CheR_MeTrfase"/>
</dbReference>
<evidence type="ECO:0000259" key="1">
    <source>
        <dbReference type="PROSITE" id="PS50123"/>
    </source>
</evidence>
<dbReference type="PANTHER" id="PTHR24422">
    <property type="entry name" value="CHEMOTAXIS PROTEIN METHYLTRANSFERASE"/>
    <property type="match status" value="1"/>
</dbReference>
<gene>
    <name evidence="2" type="ORF">ABE541_12645</name>
</gene>
<dbReference type="InterPro" id="IPR022642">
    <property type="entry name" value="CheR_C"/>
</dbReference>
<dbReference type="InterPro" id="IPR050903">
    <property type="entry name" value="Bact_Chemotaxis_MeTrfase"/>
</dbReference>
<reference evidence="2 3" key="1">
    <citation type="submission" date="2024-04" db="EMBL/GenBank/DDBJ databases">
        <title>WGS of bacteria from Torrens River.</title>
        <authorList>
            <person name="Wyrsch E.R."/>
            <person name="Drigo B."/>
        </authorList>
    </citation>
    <scope>NUCLEOTIDE SEQUENCE [LARGE SCALE GENOMIC DNA]</scope>
    <source>
        <strain evidence="2 3">TWI391</strain>
    </source>
</reference>
<dbReference type="InterPro" id="IPR029063">
    <property type="entry name" value="SAM-dependent_MTases_sf"/>
</dbReference>
<accession>A0ABV0BU69</accession>
<sequence>MLDYSELDDVIEIIKNFHGLDISGYSKASLKRRVTRIMDINKLDVVGLKSNLINQEGFIHYFIPEMTVNVTEMFRDPDFYSSVTTKLFPYLETYPHIKIWSAGCSTGEEVYSLAILLKEANLLNRSFIYGTDINSQVIEKAKKGIYTLTKLKEYSENYIKTKTEHSLSEYYTAMYDAATIQNDLKKNILFSIHNLISDGVFNEFQLITCRNVLIYFDLKLQEKVLDLFYDSLCKLGFLCLGSKESLINYKHANRFKLIDKKNNIYQKIA</sequence>